<feature type="domain" description="C2H2-type" evidence="13">
    <location>
        <begin position="1405"/>
        <end position="1427"/>
    </location>
</feature>
<feature type="compositionally biased region" description="Gly residues" evidence="12">
    <location>
        <begin position="758"/>
        <end position="770"/>
    </location>
</feature>
<feature type="domain" description="C2H2-type" evidence="13">
    <location>
        <begin position="183"/>
        <end position="210"/>
    </location>
</feature>
<sequence>MAMHDMNRAKGFPCKECDIICPSTPSLLEHMKAHYHQEENGRFECEQCGRIFKHASSLASHKKTHEMGSFQCPVCTRTLPNAVALKNHLRIHTLSPSAQAEEENDDNVDEERDYNLAQDLSDAAFRSHINNSGMMPGHDHDKQKSPGSEDAWDRPFKCDQCDRTYRHHGSLVNHKKSHQEGTYKCNVCYKQFNNLAALSAHERTHSKFKPLGMSMGALVPEAPSDPRSLGPQNDDMAPSFCHLCQVALPNKNDFQEHLLLHNAASSSLGLTRSFPGIVPHNLSSVRSPAVNPYTPALGDPLPLPPLPDKRYDPMLGPPVNNPIYTCAYCGAGHPDLESLKIHYLTHDPHTTTHAQDGPAILNSDGLASNSQPSISSSNGETRSQVQSAAIDDAERRFKCQECGKSYRHAGSLVNHKRSHQTGHYQCTVCCKQYPHLAALHSHLRSHKTRTNSQSMGTEGDWLSSEPLTGLDSQQGFVHSQDQESGATTPISLPGNLSDAAHFVPDSSHNSGLDSLEFHDRFDGSLAQSNSGHSPLPQNHRQAESVNQGGMTNGYMGNISFHSPGGASLPAGSANLKESARQRRSHDPMQFGGTQDNSQGNSKRMDNKDDDDDGEVYQCTICGNHYASLRALRSHLRSHGVNHGAGPSSALSPIGEQEWRRRHEGSTSSLLICSTCGQSFSRKQDLLNHELVHGHPRPDGSTQGLGGTSSNSNGKMDGRNHICVDCGMFFADRHQLITHLCPGKARAGALNKGMNGAKGMTGGAGTSGSGGPVDPRQLPDSDDRPHRCDQCGRSYRHPCSLLNHKKSHKTGVFRCLVCQKRYYNLLALKNHQRTHFDLKRHKCEECGKAFKIQKQLINHLRLHEEHRAKTGDRDQRVQSMSHPNGARYEGGPSQLQAMRMGDPKIQNPPVNTNYGQPQGFKKPYAGARAQQVDDGSGRRPFACDQCGRTYRHAGSLANHKNLHKIGEYHCNVCNSTYPNRLAMKNHLRMHFALKKYSCTECGRGFRNQRQLETHTSNQLCKDLPGPLPGPSMQAAPPPTEYECDGCSQVFTTTTDLASHNCSAQLPSSSASLNSSNMSMETGDLGSPEREERPFTCDLCGCSYKHASSLLNHKNTHKIGNFNCSYCDKPYTNYMALRNHMRIHTQKKRHICSTCGKAFRLARFLRNHQRVHEEGHTRFGCPTCGKSFQGRSGLARHRCGDNQVGKEGVRKATSSTREGEEYRFTCDQCGRSYRHASSLLNHKNTHTVGIYHCAVCLKTYSNLLALKNHRRIHSETRRHRCPECGKAFRVSSQLQNHRRVHQKEREFACTLCQRSFPTQISFRLHLEMQHGRAPKTSQQPGVSSSGSAVGWGSGLDLTLMQAQGLDPNGLPKLNPSHHGPSGSSSSGHQQQQQQQQQSRSEAGCKSHVCDQCGRGYRHASSLLNHKNSHKMGTYFCNSCQKEFSNLMALKNHRRIHTEPKRYQCPDCGKAFRVSTQLICHRRIHTKEKPFSCQQCDKRFSSKSNLRHHQKVHWNSSAPSSSLNMGSNFLVIEQQITKLAYRKGAAGRRIVFE</sequence>
<organism evidence="14 15">
    <name type="scientific">Onychostoma macrolepis</name>
    <dbReference type="NCBI Taxonomy" id="369639"/>
    <lineage>
        <taxon>Eukaryota</taxon>
        <taxon>Metazoa</taxon>
        <taxon>Chordata</taxon>
        <taxon>Craniata</taxon>
        <taxon>Vertebrata</taxon>
        <taxon>Euteleostomi</taxon>
        <taxon>Actinopterygii</taxon>
        <taxon>Neopterygii</taxon>
        <taxon>Teleostei</taxon>
        <taxon>Ostariophysi</taxon>
        <taxon>Cypriniformes</taxon>
        <taxon>Cyprinidae</taxon>
        <taxon>Acrossocheilinae</taxon>
        <taxon>Onychostoma</taxon>
    </lineage>
</organism>
<feature type="region of interest" description="Disordered" evidence="12">
    <location>
        <begin position="866"/>
        <end position="899"/>
    </location>
</feature>
<gene>
    <name evidence="14" type="ORF">G5714_018977</name>
</gene>
<dbReference type="FunFam" id="3.30.160.60:FF:004071">
    <property type="match status" value="1"/>
</dbReference>
<keyword evidence="7" id="KW-0862">Zinc</keyword>
<feature type="domain" description="C2H2-type" evidence="13">
    <location>
        <begin position="1277"/>
        <end position="1304"/>
    </location>
</feature>
<dbReference type="FunFam" id="3.30.160.60:FF:000100">
    <property type="entry name" value="Zinc finger 45-like"/>
    <property type="match status" value="1"/>
</dbReference>
<feature type="domain" description="C2H2-type" evidence="13">
    <location>
        <begin position="1305"/>
        <end position="1332"/>
    </location>
</feature>
<feature type="compositionally biased region" description="Low complexity" evidence="12">
    <location>
        <begin position="368"/>
        <end position="377"/>
    </location>
</feature>
<feature type="region of interest" description="Disordered" evidence="12">
    <location>
        <begin position="1361"/>
        <end position="1400"/>
    </location>
</feature>
<feature type="domain" description="C2H2-type" evidence="13">
    <location>
        <begin position="670"/>
        <end position="697"/>
    </location>
</feature>
<feature type="domain" description="C2H2-type" evidence="13">
    <location>
        <begin position="995"/>
        <end position="1023"/>
    </location>
</feature>
<evidence type="ECO:0000256" key="1">
    <source>
        <dbReference type="ARBA" id="ARBA00004123"/>
    </source>
</evidence>
<keyword evidence="5 11" id="KW-0863">Zinc-finger</keyword>
<proteinExistence type="predicted"/>
<feature type="domain" description="C2H2-type" evidence="13">
    <location>
        <begin position="1222"/>
        <end position="1245"/>
    </location>
</feature>
<evidence type="ECO:0000256" key="3">
    <source>
        <dbReference type="ARBA" id="ARBA00022723"/>
    </source>
</evidence>
<feature type="compositionally biased region" description="Low complexity" evidence="12">
    <location>
        <begin position="1374"/>
        <end position="1396"/>
    </location>
</feature>
<feature type="domain" description="C2H2-type" evidence="13">
    <location>
        <begin position="1432"/>
        <end position="1459"/>
    </location>
</feature>
<feature type="domain" description="C2H2-type" evidence="13">
    <location>
        <begin position="397"/>
        <end position="419"/>
    </location>
</feature>
<dbReference type="Pfam" id="PF00096">
    <property type="entry name" value="zf-C2H2"/>
    <property type="match status" value="15"/>
</dbReference>
<dbReference type="InterPro" id="IPR013087">
    <property type="entry name" value="Znf_C2H2_type"/>
</dbReference>
<feature type="compositionally biased region" description="Polar residues" evidence="12">
    <location>
        <begin position="378"/>
        <end position="387"/>
    </location>
</feature>
<feature type="region of interest" description="Disordered" evidence="12">
    <location>
        <begin position="757"/>
        <end position="784"/>
    </location>
</feature>
<dbReference type="PROSITE" id="PS50157">
    <property type="entry name" value="ZINC_FINGER_C2H2_2"/>
    <property type="match status" value="27"/>
</dbReference>
<feature type="domain" description="C2H2-type" evidence="13">
    <location>
        <begin position="70"/>
        <end position="97"/>
    </location>
</feature>
<feature type="domain" description="C2H2-type" evidence="13">
    <location>
        <begin position="616"/>
        <end position="638"/>
    </location>
</feature>
<feature type="domain" description="C2H2-type" evidence="13">
    <location>
        <begin position="812"/>
        <end position="839"/>
    </location>
</feature>
<keyword evidence="4" id="KW-0677">Repeat</keyword>
<dbReference type="GO" id="GO:0005634">
    <property type="term" value="C:nucleus"/>
    <property type="evidence" value="ECO:0007669"/>
    <property type="project" value="UniProtKB-SubCell"/>
</dbReference>
<dbReference type="FunFam" id="3.30.160.60:FF:001155">
    <property type="entry name" value="Zinc finger 30C"/>
    <property type="match status" value="1"/>
</dbReference>
<feature type="compositionally biased region" description="Polar residues" evidence="12">
    <location>
        <begin position="591"/>
        <end position="601"/>
    </location>
</feature>
<feature type="domain" description="C2H2-type" evidence="13">
    <location>
        <begin position="1488"/>
        <end position="1515"/>
    </location>
</feature>
<evidence type="ECO:0000256" key="10">
    <source>
        <dbReference type="ARBA" id="ARBA00023242"/>
    </source>
</evidence>
<evidence type="ECO:0000256" key="6">
    <source>
        <dbReference type="ARBA" id="ARBA00022786"/>
    </source>
</evidence>
<evidence type="ECO:0000256" key="12">
    <source>
        <dbReference type="SAM" id="MobiDB-lite"/>
    </source>
</evidence>
<keyword evidence="10" id="KW-0539">Nucleus</keyword>
<comment type="pathway">
    <text evidence="2">Protein modification; protein ubiquitination.</text>
</comment>
<evidence type="ECO:0000256" key="8">
    <source>
        <dbReference type="ARBA" id="ARBA00023015"/>
    </source>
</evidence>
<dbReference type="Pfam" id="PF12874">
    <property type="entry name" value="zf-met"/>
    <property type="match status" value="1"/>
</dbReference>
<dbReference type="Proteomes" id="UP000579812">
    <property type="component" value="Unassembled WGS sequence"/>
</dbReference>
<dbReference type="Pfam" id="PF13912">
    <property type="entry name" value="zf-C2H2_6"/>
    <property type="match status" value="2"/>
</dbReference>
<dbReference type="PANTHER" id="PTHR47772:SF13">
    <property type="entry name" value="GASTRULA ZINC FINGER PROTEIN XLCGF49.1-LIKE-RELATED"/>
    <property type="match status" value="1"/>
</dbReference>
<name>A0A7J6C143_9TELE</name>
<protein>
    <recommendedName>
        <fullName evidence="13">C2H2-type domain-containing protein</fullName>
    </recommendedName>
</protein>
<feature type="compositionally biased region" description="Basic and acidic residues" evidence="12">
    <location>
        <begin position="866"/>
        <end position="875"/>
    </location>
</feature>
<evidence type="ECO:0000313" key="14">
    <source>
        <dbReference type="EMBL" id="KAF4100781.1"/>
    </source>
</evidence>
<feature type="domain" description="C2H2-type" evidence="13">
    <location>
        <begin position="1040"/>
        <end position="1058"/>
    </location>
</feature>
<keyword evidence="15" id="KW-1185">Reference proteome</keyword>
<feature type="region of interest" description="Disordered" evidence="12">
    <location>
        <begin position="350"/>
        <end position="388"/>
    </location>
</feature>
<feature type="domain" description="C2H2-type" evidence="13">
    <location>
        <begin position="424"/>
        <end position="451"/>
    </location>
</feature>
<dbReference type="PANTHER" id="PTHR47772">
    <property type="entry name" value="ZINC FINGER PROTEIN 200"/>
    <property type="match status" value="1"/>
</dbReference>
<dbReference type="FunFam" id="3.30.160.60:FF:001345">
    <property type="entry name" value="zinc finger protein 646"/>
    <property type="match status" value="5"/>
</dbReference>
<dbReference type="FunFam" id="3.30.160.60:FF:004089">
    <property type="entry name" value="Si:dkey-89b17.4"/>
    <property type="match status" value="1"/>
</dbReference>
<keyword evidence="8" id="KW-0805">Transcription regulation</keyword>
<feature type="domain" description="C2H2-type" evidence="13">
    <location>
        <begin position="1120"/>
        <end position="1147"/>
    </location>
</feature>
<dbReference type="SUPFAM" id="SSF57667">
    <property type="entry name" value="beta-beta-alpha zinc fingers"/>
    <property type="match status" value="14"/>
</dbReference>
<dbReference type="PROSITE" id="PS00028">
    <property type="entry name" value="ZINC_FINGER_C2H2_1"/>
    <property type="match status" value="22"/>
</dbReference>
<reference evidence="14 15" key="1">
    <citation type="submission" date="2020-04" db="EMBL/GenBank/DDBJ databases">
        <title>Chromosome-level genome assembly of a cyprinid fish Onychostoma macrolepis by integration of Nanopore Sequencing, Bionano and Hi-C technology.</title>
        <authorList>
            <person name="Wang D."/>
        </authorList>
    </citation>
    <scope>NUCLEOTIDE SEQUENCE [LARGE SCALE GENOMIC DNA]</scope>
    <source>
        <strain evidence="14">SWU-2019</strain>
        <tissue evidence="14">Muscle</tissue>
    </source>
</reference>
<evidence type="ECO:0000256" key="5">
    <source>
        <dbReference type="ARBA" id="ARBA00022771"/>
    </source>
</evidence>
<feature type="region of interest" description="Disordered" evidence="12">
    <location>
        <begin position="1065"/>
        <end position="1088"/>
    </location>
</feature>
<evidence type="ECO:0000256" key="7">
    <source>
        <dbReference type="ARBA" id="ARBA00022833"/>
    </source>
</evidence>
<keyword evidence="3" id="KW-0479">Metal-binding</keyword>
<feature type="region of interest" description="Disordered" evidence="12">
    <location>
        <begin position="444"/>
        <end position="611"/>
    </location>
</feature>
<dbReference type="Gene3D" id="3.30.160.60">
    <property type="entry name" value="Classic Zinc Finger"/>
    <property type="match status" value="16"/>
</dbReference>
<dbReference type="GO" id="GO:0008270">
    <property type="term" value="F:zinc ion binding"/>
    <property type="evidence" value="ECO:0007669"/>
    <property type="project" value="UniProtKB-KW"/>
</dbReference>
<feature type="domain" description="C2H2-type" evidence="13">
    <location>
        <begin position="967"/>
        <end position="994"/>
    </location>
</feature>
<feature type="domain" description="C2H2-type" evidence="13">
    <location>
        <begin position="940"/>
        <end position="962"/>
    </location>
</feature>
<feature type="compositionally biased region" description="Basic and acidic residues" evidence="12">
    <location>
        <begin position="577"/>
        <end position="586"/>
    </location>
</feature>
<feature type="domain" description="C2H2-type" evidence="13">
    <location>
        <begin position="1148"/>
        <end position="1175"/>
    </location>
</feature>
<feature type="domain" description="C2H2-type" evidence="13">
    <location>
        <begin position="785"/>
        <end position="807"/>
    </location>
</feature>
<accession>A0A7J6C143</accession>
<feature type="domain" description="C2H2-type" evidence="13">
    <location>
        <begin position="43"/>
        <end position="65"/>
    </location>
</feature>
<dbReference type="InterPro" id="IPR050636">
    <property type="entry name" value="C2H2-ZF_domain-containing"/>
</dbReference>
<feature type="domain" description="C2H2-type" evidence="13">
    <location>
        <begin position="1460"/>
        <end position="1487"/>
    </location>
</feature>
<dbReference type="EMBL" id="JAAMOB010000019">
    <property type="protein sequence ID" value="KAF4100781.1"/>
    <property type="molecule type" value="Genomic_DNA"/>
</dbReference>
<evidence type="ECO:0000256" key="9">
    <source>
        <dbReference type="ARBA" id="ARBA00023163"/>
    </source>
</evidence>
<feature type="region of interest" description="Disordered" evidence="12">
    <location>
        <begin position="1328"/>
        <end position="1347"/>
    </location>
</feature>
<dbReference type="FunFam" id="3.30.160.60:FF:002353">
    <property type="entry name" value="Zinc finger protein 646"/>
    <property type="match status" value="1"/>
</dbReference>
<evidence type="ECO:0000256" key="11">
    <source>
        <dbReference type="PROSITE-ProRule" id="PRU00042"/>
    </source>
</evidence>
<feature type="domain" description="C2H2-type" evidence="13">
    <location>
        <begin position="1249"/>
        <end position="1276"/>
    </location>
</feature>
<dbReference type="InterPro" id="IPR036236">
    <property type="entry name" value="Znf_C2H2_sf"/>
</dbReference>
<keyword evidence="9" id="KW-0804">Transcription</keyword>
<feature type="compositionally biased region" description="Polar residues" evidence="12">
    <location>
        <begin position="470"/>
        <end position="490"/>
    </location>
</feature>
<keyword evidence="6" id="KW-0833">Ubl conjugation pathway</keyword>
<feature type="compositionally biased region" description="Polar residues" evidence="12">
    <location>
        <begin position="525"/>
        <end position="549"/>
    </location>
</feature>
<comment type="caution">
    <text evidence="14">The sequence shown here is derived from an EMBL/GenBank/DDBJ whole genome shotgun (WGS) entry which is preliminary data.</text>
</comment>
<comment type="subcellular location">
    <subcellularLocation>
        <location evidence="1">Nucleus</location>
    </subcellularLocation>
</comment>
<evidence type="ECO:0000256" key="2">
    <source>
        <dbReference type="ARBA" id="ARBA00004906"/>
    </source>
</evidence>
<dbReference type="SMART" id="SM00355">
    <property type="entry name" value="ZnF_C2H2"/>
    <property type="match status" value="31"/>
</dbReference>
<feature type="region of interest" description="Disordered" evidence="12">
    <location>
        <begin position="690"/>
        <end position="713"/>
    </location>
</feature>
<evidence type="ECO:0000313" key="15">
    <source>
        <dbReference type="Proteomes" id="UP000579812"/>
    </source>
</evidence>
<evidence type="ECO:0000256" key="4">
    <source>
        <dbReference type="ARBA" id="ARBA00022737"/>
    </source>
</evidence>
<feature type="domain" description="C2H2-type" evidence="13">
    <location>
        <begin position="840"/>
        <end position="867"/>
    </location>
</feature>
<feature type="region of interest" description="Disordered" evidence="12">
    <location>
        <begin position="128"/>
        <end position="151"/>
    </location>
</feature>
<feature type="domain" description="C2H2-type" evidence="13">
    <location>
        <begin position="156"/>
        <end position="178"/>
    </location>
</feature>
<dbReference type="FunFam" id="3.30.160.60:FF:000446">
    <property type="entry name" value="Zinc finger protein"/>
    <property type="match status" value="2"/>
</dbReference>
<feature type="compositionally biased region" description="Low complexity" evidence="12">
    <location>
        <begin position="1065"/>
        <end position="1078"/>
    </location>
</feature>
<evidence type="ECO:0000259" key="13">
    <source>
        <dbReference type="PROSITE" id="PS50157"/>
    </source>
</evidence>
<feature type="domain" description="C2H2-type" evidence="13">
    <location>
        <begin position="1093"/>
        <end position="1115"/>
    </location>
</feature>
<feature type="domain" description="C2H2-type" evidence="13">
    <location>
        <begin position="1177"/>
        <end position="1206"/>
    </location>
</feature>